<reference evidence="7 8" key="1">
    <citation type="journal article" date="2024" name="G3 (Bethesda)">
        <title>Genome assembly of Hibiscus sabdariffa L. provides insights into metabolisms of medicinal natural products.</title>
        <authorList>
            <person name="Kim T."/>
        </authorList>
    </citation>
    <scope>NUCLEOTIDE SEQUENCE [LARGE SCALE GENOMIC DNA]</scope>
    <source>
        <strain evidence="7">TK-2024</strain>
        <tissue evidence="7">Old leaves</tissue>
    </source>
</reference>
<dbReference type="SUPFAM" id="SSF56112">
    <property type="entry name" value="Protein kinase-like (PK-like)"/>
    <property type="match status" value="1"/>
</dbReference>
<dbReference type="InterPro" id="IPR001245">
    <property type="entry name" value="Ser-Thr/Tyr_kinase_cat_dom"/>
</dbReference>
<proteinExistence type="predicted"/>
<organism evidence="7 8">
    <name type="scientific">Hibiscus sabdariffa</name>
    <name type="common">roselle</name>
    <dbReference type="NCBI Taxonomy" id="183260"/>
    <lineage>
        <taxon>Eukaryota</taxon>
        <taxon>Viridiplantae</taxon>
        <taxon>Streptophyta</taxon>
        <taxon>Embryophyta</taxon>
        <taxon>Tracheophyta</taxon>
        <taxon>Spermatophyta</taxon>
        <taxon>Magnoliopsida</taxon>
        <taxon>eudicotyledons</taxon>
        <taxon>Gunneridae</taxon>
        <taxon>Pentapetalae</taxon>
        <taxon>rosids</taxon>
        <taxon>malvids</taxon>
        <taxon>Malvales</taxon>
        <taxon>Malvaceae</taxon>
        <taxon>Malvoideae</taxon>
        <taxon>Hibiscus</taxon>
    </lineage>
</organism>
<dbReference type="InterPro" id="IPR011009">
    <property type="entry name" value="Kinase-like_dom_sf"/>
</dbReference>
<accession>A0ABR2PX32</accession>
<evidence type="ECO:0000256" key="5">
    <source>
        <dbReference type="SAM" id="MobiDB-lite"/>
    </source>
</evidence>
<keyword evidence="1" id="KW-0808">Transferase</keyword>
<sequence>MAPEYITKGRLTEKVDVYSFGVLMIEIIGGVKNTNLESNNYFDTLVTDAWKHFQSNTITEIIDESLMLSEDQIEEMKREIHLGLLCTQADPSLRPNMSKVLQILRHKDMDMPYPTKPPFLYESLRFSSSSSFHSFHAKSQSNDRNSPGKSQNNDSLRTHDHQDHSNL</sequence>
<name>A0ABR2PX32_9ROSI</name>
<evidence type="ECO:0000256" key="2">
    <source>
        <dbReference type="ARBA" id="ARBA00022741"/>
    </source>
</evidence>
<comment type="caution">
    <text evidence="7">The sequence shown here is derived from an EMBL/GenBank/DDBJ whole genome shotgun (WGS) entry which is preliminary data.</text>
</comment>
<evidence type="ECO:0000256" key="1">
    <source>
        <dbReference type="ARBA" id="ARBA00022679"/>
    </source>
</evidence>
<dbReference type="InterPro" id="IPR052059">
    <property type="entry name" value="CR_Ser/Thr_kinase"/>
</dbReference>
<feature type="compositionally biased region" description="Polar residues" evidence="5">
    <location>
        <begin position="137"/>
        <end position="155"/>
    </location>
</feature>
<dbReference type="Gene3D" id="1.10.510.10">
    <property type="entry name" value="Transferase(Phosphotransferase) domain 1"/>
    <property type="match status" value="1"/>
</dbReference>
<feature type="domain" description="Protein kinase" evidence="6">
    <location>
        <begin position="1"/>
        <end position="109"/>
    </location>
</feature>
<keyword evidence="2" id="KW-0547">Nucleotide-binding</keyword>
<evidence type="ECO:0000259" key="6">
    <source>
        <dbReference type="PROSITE" id="PS50011"/>
    </source>
</evidence>
<dbReference type="Proteomes" id="UP001396334">
    <property type="component" value="Unassembled WGS sequence"/>
</dbReference>
<gene>
    <name evidence="7" type="ORF">V6N11_049067</name>
</gene>
<keyword evidence="3" id="KW-0418">Kinase</keyword>
<feature type="compositionally biased region" description="Basic and acidic residues" evidence="5">
    <location>
        <begin position="156"/>
        <end position="167"/>
    </location>
</feature>
<dbReference type="Pfam" id="PF07714">
    <property type="entry name" value="PK_Tyr_Ser-Thr"/>
    <property type="match status" value="1"/>
</dbReference>
<evidence type="ECO:0000256" key="4">
    <source>
        <dbReference type="ARBA" id="ARBA00022840"/>
    </source>
</evidence>
<evidence type="ECO:0000313" key="8">
    <source>
        <dbReference type="Proteomes" id="UP001396334"/>
    </source>
</evidence>
<dbReference type="PANTHER" id="PTHR47973">
    <property type="entry name" value="CYSTEINE-RICH RECEPTOR-LIKE PROTEIN KINASE 3"/>
    <property type="match status" value="1"/>
</dbReference>
<evidence type="ECO:0000256" key="3">
    <source>
        <dbReference type="ARBA" id="ARBA00022777"/>
    </source>
</evidence>
<dbReference type="EMBL" id="JBBPBN010000050">
    <property type="protein sequence ID" value="KAK8993009.1"/>
    <property type="molecule type" value="Genomic_DNA"/>
</dbReference>
<keyword evidence="8" id="KW-1185">Reference proteome</keyword>
<dbReference type="PROSITE" id="PS50011">
    <property type="entry name" value="PROTEIN_KINASE_DOM"/>
    <property type="match status" value="1"/>
</dbReference>
<keyword evidence="4" id="KW-0067">ATP-binding</keyword>
<protein>
    <recommendedName>
        <fullName evidence="6">Protein kinase domain-containing protein</fullName>
    </recommendedName>
</protein>
<feature type="region of interest" description="Disordered" evidence="5">
    <location>
        <begin position="135"/>
        <end position="167"/>
    </location>
</feature>
<evidence type="ECO:0000313" key="7">
    <source>
        <dbReference type="EMBL" id="KAK8993009.1"/>
    </source>
</evidence>
<dbReference type="InterPro" id="IPR000719">
    <property type="entry name" value="Prot_kinase_dom"/>
</dbReference>